<organism evidence="7 8">
    <name type="scientific">Nyssa sinensis</name>
    <dbReference type="NCBI Taxonomy" id="561372"/>
    <lineage>
        <taxon>Eukaryota</taxon>
        <taxon>Viridiplantae</taxon>
        <taxon>Streptophyta</taxon>
        <taxon>Embryophyta</taxon>
        <taxon>Tracheophyta</taxon>
        <taxon>Spermatophyta</taxon>
        <taxon>Magnoliopsida</taxon>
        <taxon>eudicotyledons</taxon>
        <taxon>Gunneridae</taxon>
        <taxon>Pentapetalae</taxon>
        <taxon>asterids</taxon>
        <taxon>Cornales</taxon>
        <taxon>Nyssaceae</taxon>
        <taxon>Nyssa</taxon>
    </lineage>
</organism>
<keyword evidence="4" id="KW-0378">Hydrolase</keyword>
<name>A0A5J5BTU1_9ASTE</name>
<dbReference type="Gene3D" id="2.40.70.10">
    <property type="entry name" value="Acid Proteases"/>
    <property type="match status" value="2"/>
</dbReference>
<dbReference type="InterPro" id="IPR032799">
    <property type="entry name" value="TAXi_C"/>
</dbReference>
<dbReference type="GO" id="GO:0006508">
    <property type="term" value="P:proteolysis"/>
    <property type="evidence" value="ECO:0007669"/>
    <property type="project" value="UniProtKB-KW"/>
</dbReference>
<gene>
    <name evidence="7" type="ORF">F0562_002836</name>
</gene>
<evidence type="ECO:0000256" key="3">
    <source>
        <dbReference type="ARBA" id="ARBA00022750"/>
    </source>
</evidence>
<feature type="domain" description="Peptidase A1" evidence="6">
    <location>
        <begin position="65"/>
        <end position="411"/>
    </location>
</feature>
<dbReference type="OrthoDB" id="2747330at2759"/>
<dbReference type="Pfam" id="PF14541">
    <property type="entry name" value="TAXi_C"/>
    <property type="match status" value="1"/>
</dbReference>
<dbReference type="SUPFAM" id="SSF50630">
    <property type="entry name" value="Acid proteases"/>
    <property type="match status" value="1"/>
</dbReference>
<dbReference type="GO" id="GO:0004190">
    <property type="term" value="F:aspartic-type endopeptidase activity"/>
    <property type="evidence" value="ECO:0007669"/>
    <property type="project" value="UniProtKB-KW"/>
</dbReference>
<dbReference type="FunFam" id="2.40.70.10:FF:000015">
    <property type="entry name" value="Aspartyl protease family protein"/>
    <property type="match status" value="1"/>
</dbReference>
<evidence type="ECO:0000256" key="2">
    <source>
        <dbReference type="ARBA" id="ARBA00022670"/>
    </source>
</evidence>
<dbReference type="Pfam" id="PF14543">
    <property type="entry name" value="TAXi_N"/>
    <property type="match status" value="1"/>
</dbReference>
<keyword evidence="3" id="KW-0064">Aspartyl protease</keyword>
<feature type="active site" evidence="5">
    <location>
        <position position="83"/>
    </location>
</feature>
<dbReference type="InterPro" id="IPR021109">
    <property type="entry name" value="Peptidase_aspartic_dom_sf"/>
</dbReference>
<dbReference type="EMBL" id="CM018032">
    <property type="protein sequence ID" value="KAA8546425.1"/>
    <property type="molecule type" value="Genomic_DNA"/>
</dbReference>
<dbReference type="Proteomes" id="UP000325577">
    <property type="component" value="Linkage Group LG1"/>
</dbReference>
<comment type="similarity">
    <text evidence="1">Belongs to the peptidase A1 family.</text>
</comment>
<evidence type="ECO:0000256" key="4">
    <source>
        <dbReference type="ARBA" id="ARBA00022801"/>
    </source>
</evidence>
<dbReference type="InterPro" id="IPR033121">
    <property type="entry name" value="PEPTIDASE_A1"/>
</dbReference>
<evidence type="ECO:0000313" key="7">
    <source>
        <dbReference type="EMBL" id="KAA8546425.1"/>
    </source>
</evidence>
<keyword evidence="8" id="KW-1185">Reference proteome</keyword>
<keyword evidence="2" id="KW-0645">Protease</keyword>
<evidence type="ECO:0000313" key="8">
    <source>
        <dbReference type="Proteomes" id="UP000325577"/>
    </source>
</evidence>
<dbReference type="PANTHER" id="PTHR13683:SF227">
    <property type="entry name" value="EUKARYOTIC ASPARTYL PROTEASE FAMILY PROTEIN"/>
    <property type="match status" value="1"/>
</dbReference>
<reference evidence="7 8" key="1">
    <citation type="submission" date="2019-09" db="EMBL/GenBank/DDBJ databases">
        <title>A chromosome-level genome assembly of the Chinese tupelo Nyssa sinensis.</title>
        <authorList>
            <person name="Yang X."/>
            <person name="Kang M."/>
            <person name="Yang Y."/>
            <person name="Xiong H."/>
            <person name="Wang M."/>
            <person name="Zhang Z."/>
            <person name="Wang Z."/>
            <person name="Wu H."/>
            <person name="Ma T."/>
            <person name="Liu J."/>
            <person name="Xi Z."/>
        </authorList>
    </citation>
    <scope>NUCLEOTIDE SEQUENCE [LARGE SCALE GENOMIC DNA]</scope>
    <source>
        <strain evidence="7">J267</strain>
        <tissue evidence="7">Leaf</tissue>
    </source>
</reference>
<protein>
    <recommendedName>
        <fullName evidence="6">Peptidase A1 domain-containing protein</fullName>
    </recommendedName>
</protein>
<evidence type="ECO:0000259" key="6">
    <source>
        <dbReference type="PROSITE" id="PS51767"/>
    </source>
</evidence>
<sequence>MVEKKKETLSMVFYALYFSVLFQVCSSSAPRQLHYSKKMQTQLPNDFGSSVVFPVFGNVYPDGFFYADVHIGFPSRRYFLDIDTGSDLTWVQCAVGDHPKFLRAPHHPYHSPIHAVVECENPLCAFVQHPQDHPCLAANDQCYYNVTYADRGLSLGMLIKDSFYLPLAHKTLRTPLIFGCGYHQEHPNPTPYVDGVLGLANGKTGILSQLREEGHTQNVIGHCLNGEGLGYIFFGYDLVPPSGIVWTQMLHNSLGYYKLGPADLFVRQNLGPTATDLELVIDSGSTYTYFQSEVYEATLAEVMGELQGKHLVRVTDHSLPVCWRGQTPFQSINQVRYYFNTLLLVFPHANYARFELPPEAYLIVTSSGNVCLGILNSATEEGLGNLNMIGDISLQHKLVIYDNERQMIGWAPSRCDKLPKS</sequence>
<dbReference type="PANTHER" id="PTHR13683">
    <property type="entry name" value="ASPARTYL PROTEASES"/>
    <property type="match status" value="1"/>
</dbReference>
<feature type="active site" evidence="5">
    <location>
        <position position="282"/>
    </location>
</feature>
<dbReference type="InterPro" id="IPR032861">
    <property type="entry name" value="TAXi_N"/>
</dbReference>
<evidence type="ECO:0000256" key="1">
    <source>
        <dbReference type="ARBA" id="ARBA00007447"/>
    </source>
</evidence>
<dbReference type="AlphaFoldDB" id="A0A5J5BTU1"/>
<dbReference type="InterPro" id="IPR001461">
    <property type="entry name" value="Aspartic_peptidase_A1"/>
</dbReference>
<accession>A0A5J5BTU1</accession>
<evidence type="ECO:0000256" key="5">
    <source>
        <dbReference type="PIRSR" id="PIRSR601461-1"/>
    </source>
</evidence>
<proteinExistence type="inferred from homology"/>
<dbReference type="PRINTS" id="PR00792">
    <property type="entry name" value="PEPSIN"/>
</dbReference>
<dbReference type="PROSITE" id="PS51767">
    <property type="entry name" value="PEPTIDASE_A1"/>
    <property type="match status" value="1"/>
</dbReference>